<name>A0AAD5XGJ9_9FUNG</name>
<dbReference type="InterPro" id="IPR043154">
    <property type="entry name" value="Sec-1-like_dom1"/>
</dbReference>
<gene>
    <name evidence="2" type="primary">SEC1_1</name>
    <name evidence="2" type="ORF">HK100_000265</name>
</gene>
<dbReference type="Pfam" id="PF00995">
    <property type="entry name" value="Sec1"/>
    <property type="match status" value="1"/>
</dbReference>
<dbReference type="PANTHER" id="PTHR11679">
    <property type="entry name" value="VESICLE PROTEIN SORTING-ASSOCIATED"/>
    <property type="match status" value="1"/>
</dbReference>
<dbReference type="GO" id="GO:0016192">
    <property type="term" value="P:vesicle-mediated transport"/>
    <property type="evidence" value="ECO:0007669"/>
    <property type="project" value="InterPro"/>
</dbReference>
<dbReference type="InterPro" id="IPR036045">
    <property type="entry name" value="Sec1-like_sf"/>
</dbReference>
<keyword evidence="3" id="KW-1185">Reference proteome</keyword>
<evidence type="ECO:0000256" key="1">
    <source>
        <dbReference type="ARBA" id="ARBA00009884"/>
    </source>
</evidence>
<dbReference type="Gene3D" id="3.40.50.2060">
    <property type="match status" value="1"/>
</dbReference>
<reference evidence="2" key="1">
    <citation type="submission" date="2020-05" db="EMBL/GenBank/DDBJ databases">
        <title>Phylogenomic resolution of chytrid fungi.</title>
        <authorList>
            <person name="Stajich J.E."/>
            <person name="Amses K."/>
            <person name="Simmons R."/>
            <person name="Seto K."/>
            <person name="Myers J."/>
            <person name="Bonds A."/>
            <person name="Quandt C.A."/>
            <person name="Barry K."/>
            <person name="Liu P."/>
            <person name="Grigoriev I."/>
            <person name="Longcore J.E."/>
            <person name="James T.Y."/>
        </authorList>
    </citation>
    <scope>NUCLEOTIDE SEQUENCE</scope>
    <source>
        <strain evidence="2">JEL0513</strain>
    </source>
</reference>
<protein>
    <submittedName>
        <fullName evidence="2">Vacuolar sorting protein VPS33/slp1</fullName>
    </submittedName>
</protein>
<evidence type="ECO:0000313" key="2">
    <source>
        <dbReference type="EMBL" id="KAJ3137919.1"/>
    </source>
</evidence>
<dbReference type="Gene3D" id="3.40.50.1910">
    <property type="match status" value="2"/>
</dbReference>
<dbReference type="InterPro" id="IPR027482">
    <property type="entry name" value="Sec1-like_dom2"/>
</dbReference>
<dbReference type="AlphaFoldDB" id="A0AAD5XGJ9"/>
<dbReference type="InterPro" id="IPR043127">
    <property type="entry name" value="Sec-1-like_dom3a"/>
</dbReference>
<dbReference type="InterPro" id="IPR001619">
    <property type="entry name" value="Sec1-like"/>
</dbReference>
<comment type="caution">
    <text evidence="2">The sequence shown here is derived from an EMBL/GenBank/DDBJ whole genome shotgun (WGS) entry which is preliminary data.</text>
</comment>
<accession>A0AAD5XGJ9</accession>
<evidence type="ECO:0000313" key="3">
    <source>
        <dbReference type="Proteomes" id="UP001211907"/>
    </source>
</evidence>
<dbReference type="SUPFAM" id="SSF56815">
    <property type="entry name" value="Sec1/munc18-like (SM) proteins"/>
    <property type="match status" value="1"/>
</dbReference>
<organism evidence="2 3">
    <name type="scientific">Physocladia obscura</name>
    <dbReference type="NCBI Taxonomy" id="109957"/>
    <lineage>
        <taxon>Eukaryota</taxon>
        <taxon>Fungi</taxon>
        <taxon>Fungi incertae sedis</taxon>
        <taxon>Chytridiomycota</taxon>
        <taxon>Chytridiomycota incertae sedis</taxon>
        <taxon>Chytridiomycetes</taxon>
        <taxon>Chytridiales</taxon>
        <taxon>Chytriomycetaceae</taxon>
        <taxon>Physocladia</taxon>
    </lineage>
</organism>
<dbReference type="Gene3D" id="1.25.40.60">
    <property type="match status" value="1"/>
</dbReference>
<dbReference type="PIRSF" id="PIRSF005715">
    <property type="entry name" value="VPS45_Sec1"/>
    <property type="match status" value="1"/>
</dbReference>
<dbReference type="Gene3D" id="3.90.830.10">
    <property type="entry name" value="Syntaxin Binding Protein 1, Chain A, domain 2"/>
    <property type="match status" value="1"/>
</dbReference>
<dbReference type="EMBL" id="JADGJH010000105">
    <property type="protein sequence ID" value="KAJ3137919.1"/>
    <property type="molecule type" value="Genomic_DNA"/>
</dbReference>
<dbReference type="Proteomes" id="UP001211907">
    <property type="component" value="Unassembled WGS sequence"/>
</dbReference>
<comment type="similarity">
    <text evidence="1">Belongs to the STXBP/unc-18/SEC1 family.</text>
</comment>
<proteinExistence type="inferred from homology"/>
<sequence>MSDILEENVTLVEDISRARTSYPSKEAIYFISPNSDSITALINDFTRPKPMYAKAHVFFTSPLSDTLFDKIKEGQSSRSFIETLKELNIDFMRSYSRTQTITEIEIIARKLISVFSTLGEMPHIRYYDPLGDQSSLGYKLANCLQKELDSLHELDSDFPPKSQFRPPILIILDRSFDLMSPLVHEFTYQAMINDLLVMEDGKYVYQAENNTEETPKDGTPPQMTKALLDESDAIWMLIRHWHFADAVEYVRDSFNKFLNENKAASNILNSDPLSNFERGFDNLNDMKDTITSLPQFQEMKSKVRLDAVAAVEQDLATGETAAGTVPRNIMIDMTPVLIDSVIPAYDKLRILMLYIIAQEGIHDMDRKRLLDASKMSIDDSQAITNLGLFGVRLSLNQEKRKKIIKDKYTYYGRVAERRKKKKKKNDGNLPYDLSRFITMFKYIMEDQLTGTLDTQIFPWLKAPPAEDLSQQTKASNIQKSIKSTNQALQPLPNAGNTYSLRTTRASWATKPKLANLNDGTPVTLNSAQDSENDLRKNGPRIIVFVMGGITFSEIRATYEIIKEYKRDVILGSTSMINSTQFINVLKQIHIKDENRGIGSVDSLLQSTSKLNQDIDSQPKPISSSANALNFLQKDKDDLGKKPFANIFKKKGIILESVKKI</sequence>